<organism evidence="6 7">
    <name type="scientific">Heterorhabditis bacteriophora</name>
    <name type="common">Entomopathogenic nematode worm</name>
    <dbReference type="NCBI Taxonomy" id="37862"/>
    <lineage>
        <taxon>Eukaryota</taxon>
        <taxon>Metazoa</taxon>
        <taxon>Ecdysozoa</taxon>
        <taxon>Nematoda</taxon>
        <taxon>Chromadorea</taxon>
        <taxon>Rhabditida</taxon>
        <taxon>Rhabditina</taxon>
        <taxon>Rhabditomorpha</taxon>
        <taxon>Strongyloidea</taxon>
        <taxon>Heterorhabditidae</taxon>
        <taxon>Heterorhabditis</taxon>
    </lineage>
</organism>
<dbReference type="SUPFAM" id="SSF56300">
    <property type="entry name" value="Metallo-dependent phosphatases"/>
    <property type="match status" value="1"/>
</dbReference>
<dbReference type="PANTHER" id="PTHR45668">
    <property type="entry name" value="SERINE/THREONINE-PROTEIN PHOSPHATASE 5-RELATED"/>
    <property type="match status" value="1"/>
</dbReference>
<dbReference type="Gene3D" id="3.60.21.10">
    <property type="match status" value="1"/>
</dbReference>
<comment type="cofactor">
    <cofactor evidence="1">
        <name>Mn(2+)</name>
        <dbReference type="ChEBI" id="CHEBI:29035"/>
    </cofactor>
</comment>
<dbReference type="InterPro" id="IPR006186">
    <property type="entry name" value="Ser/Thr-sp_prot-phosphatase"/>
</dbReference>
<dbReference type="InterPro" id="IPR051134">
    <property type="entry name" value="PPP_phosphatase"/>
</dbReference>
<keyword evidence="4" id="KW-0472">Membrane</keyword>
<dbReference type="Pfam" id="PF00149">
    <property type="entry name" value="Metallophos"/>
    <property type="match status" value="1"/>
</dbReference>
<evidence type="ECO:0000313" key="7">
    <source>
        <dbReference type="WBParaSite" id="Hba_16148"/>
    </source>
</evidence>
<evidence type="ECO:0000256" key="4">
    <source>
        <dbReference type="SAM" id="Phobius"/>
    </source>
</evidence>
<evidence type="ECO:0000256" key="1">
    <source>
        <dbReference type="ARBA" id="ARBA00001936"/>
    </source>
</evidence>
<accession>A0A1I7XEL0</accession>
<dbReference type="InterPro" id="IPR004843">
    <property type="entry name" value="Calcineurin-like_PHP"/>
</dbReference>
<keyword evidence="3" id="KW-0464">Manganese</keyword>
<feature type="domain" description="Calcineurin-like phosphoesterase" evidence="5">
    <location>
        <begin position="8"/>
        <end position="95"/>
    </location>
</feature>
<dbReference type="GO" id="GO:0016787">
    <property type="term" value="F:hydrolase activity"/>
    <property type="evidence" value="ECO:0007669"/>
    <property type="project" value="InterPro"/>
</dbReference>
<dbReference type="PANTHER" id="PTHR45668:SF5">
    <property type="entry name" value="SERINE_THREONINE-PROTEIN PHOSPHATASE 5"/>
    <property type="match status" value="1"/>
</dbReference>
<dbReference type="GO" id="GO:0046872">
    <property type="term" value="F:metal ion binding"/>
    <property type="evidence" value="ECO:0007669"/>
    <property type="project" value="UniProtKB-KW"/>
</dbReference>
<proteinExistence type="predicted"/>
<evidence type="ECO:0000256" key="2">
    <source>
        <dbReference type="ARBA" id="ARBA00022723"/>
    </source>
</evidence>
<dbReference type="AlphaFoldDB" id="A0A1I7XEL0"/>
<sequence length="127" mass="15104">MIAIVESMLFNGDFVDRGSFSVETIFTMFSYKLLYPNHFFLSRGNHESDVMNKMYGFECEVKNKYSAQMAEFFTEIFCHLPLCHIINKKIFVCFTFIFIIFCKSQIFSFLLGMFYYFIIIIIIITFD</sequence>
<feature type="transmembrane region" description="Helical" evidence="4">
    <location>
        <begin position="106"/>
        <end position="126"/>
    </location>
</feature>
<evidence type="ECO:0000256" key="3">
    <source>
        <dbReference type="ARBA" id="ARBA00023211"/>
    </source>
</evidence>
<dbReference type="PRINTS" id="PR00114">
    <property type="entry name" value="STPHPHTASE"/>
</dbReference>
<protein>
    <submittedName>
        <fullName evidence="7">Metallophos domain-containing protein</fullName>
    </submittedName>
</protein>
<evidence type="ECO:0000313" key="6">
    <source>
        <dbReference type="Proteomes" id="UP000095283"/>
    </source>
</evidence>
<name>A0A1I7XEL0_HETBA</name>
<keyword evidence="6" id="KW-1185">Reference proteome</keyword>
<evidence type="ECO:0000259" key="5">
    <source>
        <dbReference type="Pfam" id="PF00149"/>
    </source>
</evidence>
<reference evidence="7" key="1">
    <citation type="submission" date="2016-11" db="UniProtKB">
        <authorList>
            <consortium name="WormBaseParasite"/>
        </authorList>
    </citation>
    <scope>IDENTIFICATION</scope>
</reference>
<dbReference type="Proteomes" id="UP000095283">
    <property type="component" value="Unplaced"/>
</dbReference>
<keyword evidence="4" id="KW-1133">Transmembrane helix</keyword>
<keyword evidence="4" id="KW-0812">Transmembrane</keyword>
<dbReference type="InterPro" id="IPR029052">
    <property type="entry name" value="Metallo-depent_PP-like"/>
</dbReference>
<dbReference type="WBParaSite" id="Hba_16148">
    <property type="protein sequence ID" value="Hba_16148"/>
    <property type="gene ID" value="Hba_16148"/>
</dbReference>
<keyword evidence="2" id="KW-0479">Metal-binding</keyword>